<organism evidence="12 13">
    <name type="scientific">Nesterenkonia halobia</name>
    <dbReference type="NCBI Taxonomy" id="37922"/>
    <lineage>
        <taxon>Bacteria</taxon>
        <taxon>Bacillati</taxon>
        <taxon>Actinomycetota</taxon>
        <taxon>Actinomycetes</taxon>
        <taxon>Micrococcales</taxon>
        <taxon>Micrococcaceae</taxon>
        <taxon>Nesterenkonia</taxon>
    </lineage>
</organism>
<name>A0ABP6R9V6_9MICC</name>
<comment type="catalytic activity">
    <reaction evidence="7">
        <text>Couples ATP hydrolysis with the unwinding of duplex DNA by translocating in the 3'-5' direction.</text>
        <dbReference type="EC" id="5.6.2.4"/>
    </reaction>
</comment>
<evidence type="ECO:0000256" key="7">
    <source>
        <dbReference type="ARBA" id="ARBA00034617"/>
    </source>
</evidence>
<dbReference type="PROSITE" id="PS51194">
    <property type="entry name" value="HELICASE_CTER"/>
    <property type="match status" value="1"/>
</dbReference>
<keyword evidence="13" id="KW-1185">Reference proteome</keyword>
<evidence type="ECO:0000256" key="8">
    <source>
        <dbReference type="ARBA" id="ARBA00034808"/>
    </source>
</evidence>
<protein>
    <recommendedName>
        <fullName evidence="8">DNA 3'-5' helicase</fullName>
        <ecNumber evidence="8">5.6.2.4</ecNumber>
    </recommendedName>
</protein>
<dbReference type="Pfam" id="PF00271">
    <property type="entry name" value="Helicase_C"/>
    <property type="match status" value="1"/>
</dbReference>
<dbReference type="PANTHER" id="PTHR13710">
    <property type="entry name" value="DNA HELICASE RECQ FAMILY MEMBER"/>
    <property type="match status" value="1"/>
</dbReference>
<dbReference type="InterPro" id="IPR027417">
    <property type="entry name" value="P-loop_NTPase"/>
</dbReference>
<dbReference type="InterPro" id="IPR001650">
    <property type="entry name" value="Helicase_C-like"/>
</dbReference>
<feature type="compositionally biased region" description="Gly residues" evidence="9">
    <location>
        <begin position="223"/>
        <end position="244"/>
    </location>
</feature>
<dbReference type="Pfam" id="PF00270">
    <property type="entry name" value="DEAD"/>
    <property type="match status" value="1"/>
</dbReference>
<feature type="domain" description="Helicase ATP-binding" evidence="10">
    <location>
        <begin position="50"/>
        <end position="225"/>
    </location>
</feature>
<reference evidence="13" key="1">
    <citation type="journal article" date="2019" name="Int. J. Syst. Evol. Microbiol.">
        <title>The Global Catalogue of Microorganisms (GCM) 10K type strain sequencing project: providing services to taxonomists for standard genome sequencing and annotation.</title>
        <authorList>
            <consortium name="The Broad Institute Genomics Platform"/>
            <consortium name="The Broad Institute Genome Sequencing Center for Infectious Disease"/>
            <person name="Wu L."/>
            <person name="Ma J."/>
        </authorList>
    </citation>
    <scope>NUCLEOTIDE SEQUENCE [LARGE SCALE GENOMIC DNA]</scope>
    <source>
        <strain evidence="13">JCM 11483</strain>
    </source>
</reference>
<keyword evidence="2" id="KW-0547">Nucleotide-binding</keyword>
<evidence type="ECO:0000313" key="12">
    <source>
        <dbReference type="EMBL" id="GAA3280424.1"/>
    </source>
</evidence>
<dbReference type="SUPFAM" id="SSF52540">
    <property type="entry name" value="P-loop containing nucleoside triphosphate hydrolases"/>
    <property type="match status" value="1"/>
</dbReference>
<gene>
    <name evidence="12" type="ORF">GCM10020260_04700</name>
</gene>
<keyword evidence="5" id="KW-0238">DNA-binding</keyword>
<dbReference type="EC" id="5.6.2.4" evidence="8"/>
<evidence type="ECO:0000313" key="13">
    <source>
        <dbReference type="Proteomes" id="UP001501736"/>
    </source>
</evidence>
<evidence type="ECO:0000259" key="11">
    <source>
        <dbReference type="PROSITE" id="PS51194"/>
    </source>
</evidence>
<keyword evidence="6" id="KW-0413">Isomerase</keyword>
<comment type="caution">
    <text evidence="12">The sequence shown here is derived from an EMBL/GenBank/DDBJ whole genome shotgun (WGS) entry which is preliminary data.</text>
</comment>
<dbReference type="Proteomes" id="UP001501736">
    <property type="component" value="Unassembled WGS sequence"/>
</dbReference>
<proteinExistence type="inferred from homology"/>
<dbReference type="Gene3D" id="3.40.50.2020">
    <property type="match status" value="1"/>
</dbReference>
<sequence length="747" mass="78984">MTSAETSGAAGTNSPAPAVSASFRAEAQERLAALTGGVTTFRDGQLEAISALVEQRRRVLVVQRTGWGKSAVYFLAAHLLRARGRGVSLIVSPLIALMRDQIAAAERAGVRARAVNSANAHAWDEVLAELDADELDVLLISPERLANPRFRDEVLPGLLSRLGMLVVDEAHCISDWGHDFRPDYRRIGEIVHALPDEVPVLATTATANGRVVEDVAAQLAPGGSSGGSSGVGGSGGDGVGGPGGASGEAEVMILRGQLSRASLRLGVLTLPDAAARIAWLSQHLGAMTGSGIVYTLTVSQAEDVAAHLREQGHQVLAYTGRTDADERAELERKLKDNEVTALIATSALGMGFDKPDLGFVIHLGAPSSPVSYYQQIGRAGRAVDTADVLLLPGAEDVRIWEHFAQASMPTQDRADAVLSALSTEETMSVARLEAMVEIRRSPLELLLKVLEVDGAAARVRGGWLSTGRGWTYDAERYDRILALRRAEQQAMLDYEALPVGPGRQDSCRMMALAKALDDVDAEPCGRCDACAGPWYPTSVDQGSVGQAKASLDAVGVEVPARKQWPTGLDALGVDLKGKLSTDQTAEDGRVLARLSDLGWGTAVRQALSGEDGPISRELVQAAVRVLADWDWPKRPEAVVAVPSRSRPQLVESLASGLAEIGRLPYAGALELVGSGPTSAPESNSAFRVSGLLGSFAVPVHLAERLPGHSVLLVDDEIVSRWTLTLAARELRRAGAESVLPFALGLRG</sequence>
<dbReference type="InterPro" id="IPR002464">
    <property type="entry name" value="DNA/RNA_helicase_DEAH_CS"/>
</dbReference>
<dbReference type="CDD" id="cd06223">
    <property type="entry name" value="PRTases_typeI"/>
    <property type="match status" value="1"/>
</dbReference>
<evidence type="ECO:0000256" key="9">
    <source>
        <dbReference type="SAM" id="MobiDB-lite"/>
    </source>
</evidence>
<evidence type="ECO:0000256" key="1">
    <source>
        <dbReference type="ARBA" id="ARBA00005446"/>
    </source>
</evidence>
<dbReference type="PANTHER" id="PTHR13710:SF105">
    <property type="entry name" value="ATP-DEPENDENT DNA HELICASE Q1"/>
    <property type="match status" value="1"/>
</dbReference>
<dbReference type="PROSITE" id="PS00690">
    <property type="entry name" value="DEAH_ATP_HELICASE"/>
    <property type="match status" value="1"/>
</dbReference>
<dbReference type="InterPro" id="IPR000836">
    <property type="entry name" value="PRTase_dom"/>
</dbReference>
<evidence type="ECO:0000256" key="2">
    <source>
        <dbReference type="ARBA" id="ARBA00022741"/>
    </source>
</evidence>
<dbReference type="SMART" id="SM00490">
    <property type="entry name" value="HELICc"/>
    <property type="match status" value="1"/>
</dbReference>
<dbReference type="SMART" id="SM00487">
    <property type="entry name" value="DEXDc"/>
    <property type="match status" value="1"/>
</dbReference>
<comment type="similarity">
    <text evidence="1">Belongs to the helicase family. RecQ subfamily.</text>
</comment>
<dbReference type="EMBL" id="BAAAYG010000002">
    <property type="protein sequence ID" value="GAA3280424.1"/>
    <property type="molecule type" value="Genomic_DNA"/>
</dbReference>
<keyword evidence="4" id="KW-0067">ATP-binding</keyword>
<evidence type="ECO:0000256" key="3">
    <source>
        <dbReference type="ARBA" id="ARBA00022801"/>
    </source>
</evidence>
<feature type="domain" description="Helicase C-terminal" evidence="11">
    <location>
        <begin position="279"/>
        <end position="422"/>
    </location>
</feature>
<keyword evidence="3" id="KW-0378">Hydrolase</keyword>
<evidence type="ECO:0000256" key="6">
    <source>
        <dbReference type="ARBA" id="ARBA00023235"/>
    </source>
</evidence>
<dbReference type="InterPro" id="IPR029057">
    <property type="entry name" value="PRTase-like"/>
</dbReference>
<evidence type="ECO:0000259" key="10">
    <source>
        <dbReference type="PROSITE" id="PS51192"/>
    </source>
</evidence>
<accession>A0ABP6R9V6</accession>
<dbReference type="SUPFAM" id="SSF53271">
    <property type="entry name" value="PRTase-like"/>
    <property type="match status" value="1"/>
</dbReference>
<feature type="region of interest" description="Disordered" evidence="9">
    <location>
        <begin position="219"/>
        <end position="244"/>
    </location>
</feature>
<keyword evidence="12" id="KW-0347">Helicase</keyword>
<dbReference type="RefSeq" id="WP_344717736.1">
    <property type="nucleotide sequence ID" value="NZ_BAAAYG010000002.1"/>
</dbReference>
<evidence type="ECO:0000256" key="4">
    <source>
        <dbReference type="ARBA" id="ARBA00022840"/>
    </source>
</evidence>
<dbReference type="PROSITE" id="PS51192">
    <property type="entry name" value="HELICASE_ATP_BIND_1"/>
    <property type="match status" value="1"/>
</dbReference>
<dbReference type="Gene3D" id="3.40.50.300">
    <property type="entry name" value="P-loop containing nucleotide triphosphate hydrolases"/>
    <property type="match status" value="2"/>
</dbReference>
<evidence type="ECO:0000256" key="5">
    <source>
        <dbReference type="ARBA" id="ARBA00023125"/>
    </source>
</evidence>
<dbReference type="GO" id="GO:0004386">
    <property type="term" value="F:helicase activity"/>
    <property type="evidence" value="ECO:0007669"/>
    <property type="project" value="UniProtKB-KW"/>
</dbReference>
<dbReference type="InterPro" id="IPR011545">
    <property type="entry name" value="DEAD/DEAH_box_helicase_dom"/>
</dbReference>
<dbReference type="InterPro" id="IPR014001">
    <property type="entry name" value="Helicase_ATP-bd"/>
</dbReference>